<dbReference type="EMBL" id="OZ020099">
    <property type="protein sequence ID" value="CAK9271261.1"/>
    <property type="molecule type" value="Genomic_DNA"/>
</dbReference>
<protein>
    <submittedName>
        <fullName evidence="1">Uncharacterized protein</fullName>
    </submittedName>
</protein>
<reference evidence="1" key="1">
    <citation type="submission" date="2024-02" db="EMBL/GenBank/DDBJ databases">
        <authorList>
            <consortium name="ELIXIR-Norway"/>
            <consortium name="Elixir Norway"/>
        </authorList>
    </citation>
    <scope>NUCLEOTIDE SEQUENCE</scope>
</reference>
<gene>
    <name evidence="1" type="ORF">CSSPJE1EN1_LOCUS16739</name>
</gene>
<accession>A0ABP0WYJ2</accession>
<evidence type="ECO:0000313" key="2">
    <source>
        <dbReference type="Proteomes" id="UP001497444"/>
    </source>
</evidence>
<organism evidence="1 2">
    <name type="scientific">Sphagnum jensenii</name>
    <dbReference type="NCBI Taxonomy" id="128206"/>
    <lineage>
        <taxon>Eukaryota</taxon>
        <taxon>Viridiplantae</taxon>
        <taxon>Streptophyta</taxon>
        <taxon>Embryophyta</taxon>
        <taxon>Bryophyta</taxon>
        <taxon>Sphagnophytina</taxon>
        <taxon>Sphagnopsida</taxon>
        <taxon>Sphagnales</taxon>
        <taxon>Sphagnaceae</taxon>
        <taxon>Sphagnum</taxon>
    </lineage>
</organism>
<name>A0ABP0WYJ2_9BRYO</name>
<proteinExistence type="predicted"/>
<dbReference type="Proteomes" id="UP001497444">
    <property type="component" value="Chromosome 4"/>
</dbReference>
<evidence type="ECO:0000313" key="1">
    <source>
        <dbReference type="EMBL" id="CAK9271261.1"/>
    </source>
</evidence>
<keyword evidence="2" id="KW-1185">Reference proteome</keyword>
<sequence length="141" mass="15530">MLRSLCTACADAYISEYHAQALDKLEMVCSDGEDCVSLLILSRSPHVCLWTEVLGTCLLARMLWLPADLHSSPTVSLISAQAQRNMCVLPFLSFCVFAFDSGSKTSVQKYSDSNVLKGVCLMGFAGNSWQRQEQDRKSQPG</sequence>